<gene>
    <name evidence="1" type="ORF">QE152_g5002</name>
</gene>
<dbReference type="Proteomes" id="UP001458880">
    <property type="component" value="Unassembled WGS sequence"/>
</dbReference>
<sequence>MVLDKSAADTEDLLLFVDKLFDSVNGAAVSSAGGKSLRVAITERTQHISLRNESIAVFSSIKFYQNSTKSLKTPQFMNCEEGNSECLNTFKFFLGAESGGISETAVTLQLVKLQ</sequence>
<name>A0AAW1MYJ0_POPJA</name>
<accession>A0AAW1MYJ0</accession>
<evidence type="ECO:0000313" key="1">
    <source>
        <dbReference type="EMBL" id="KAK9751411.1"/>
    </source>
</evidence>
<protein>
    <submittedName>
        <fullName evidence="1">Uncharacterized protein</fullName>
    </submittedName>
</protein>
<evidence type="ECO:0000313" key="2">
    <source>
        <dbReference type="Proteomes" id="UP001458880"/>
    </source>
</evidence>
<comment type="caution">
    <text evidence="1">The sequence shown here is derived from an EMBL/GenBank/DDBJ whole genome shotgun (WGS) entry which is preliminary data.</text>
</comment>
<proteinExistence type="predicted"/>
<organism evidence="1 2">
    <name type="scientific">Popillia japonica</name>
    <name type="common">Japanese beetle</name>
    <dbReference type="NCBI Taxonomy" id="7064"/>
    <lineage>
        <taxon>Eukaryota</taxon>
        <taxon>Metazoa</taxon>
        <taxon>Ecdysozoa</taxon>
        <taxon>Arthropoda</taxon>
        <taxon>Hexapoda</taxon>
        <taxon>Insecta</taxon>
        <taxon>Pterygota</taxon>
        <taxon>Neoptera</taxon>
        <taxon>Endopterygota</taxon>
        <taxon>Coleoptera</taxon>
        <taxon>Polyphaga</taxon>
        <taxon>Scarabaeiformia</taxon>
        <taxon>Scarabaeidae</taxon>
        <taxon>Rutelinae</taxon>
        <taxon>Popillia</taxon>
    </lineage>
</organism>
<reference evidence="1 2" key="1">
    <citation type="journal article" date="2024" name="BMC Genomics">
        <title>De novo assembly and annotation of Popillia japonica's genome with initial clues to its potential as an invasive pest.</title>
        <authorList>
            <person name="Cucini C."/>
            <person name="Boschi S."/>
            <person name="Funari R."/>
            <person name="Cardaioli E."/>
            <person name="Iannotti N."/>
            <person name="Marturano G."/>
            <person name="Paoli F."/>
            <person name="Bruttini M."/>
            <person name="Carapelli A."/>
            <person name="Frati F."/>
            <person name="Nardi F."/>
        </authorList>
    </citation>
    <scope>NUCLEOTIDE SEQUENCE [LARGE SCALE GENOMIC DNA]</scope>
    <source>
        <strain evidence="1">DMR45628</strain>
    </source>
</reference>
<dbReference type="AlphaFoldDB" id="A0AAW1MYJ0"/>
<dbReference type="EMBL" id="JASPKY010000028">
    <property type="protein sequence ID" value="KAK9751411.1"/>
    <property type="molecule type" value="Genomic_DNA"/>
</dbReference>
<keyword evidence="2" id="KW-1185">Reference proteome</keyword>